<evidence type="ECO:0000313" key="3">
    <source>
        <dbReference type="Proteomes" id="UP000054566"/>
    </source>
</evidence>
<evidence type="ECO:0000313" key="2">
    <source>
        <dbReference type="EMBL" id="KNC35838.1"/>
    </source>
</evidence>
<protein>
    <submittedName>
        <fullName evidence="2">Uncharacterized protein</fullName>
    </submittedName>
</protein>
<proteinExistence type="predicted"/>
<feature type="region of interest" description="Disordered" evidence="1">
    <location>
        <begin position="738"/>
        <end position="768"/>
    </location>
</feature>
<reference evidence="3" key="1">
    <citation type="submission" date="2015-07" db="EMBL/GenBank/DDBJ databases">
        <title>Annotation of Plasmodium falciparum RAJ116.</title>
        <authorList>
            <consortium name="The Broad Institute Genome Sequencing Platform"/>
            <person name="Volkman S.K."/>
            <person name="Neafsey D.E."/>
            <person name="Dash A.P."/>
            <person name="Chitnis C.E."/>
            <person name="Hartl D.L."/>
            <person name="Young S.K."/>
            <person name="Zeng Q."/>
            <person name="Koehrsen M."/>
            <person name="Alvarado L."/>
            <person name="Berlin A."/>
            <person name="Borenstein D."/>
            <person name="Chapman S.B."/>
            <person name="Chen Z."/>
            <person name="Engels R."/>
            <person name="Freedman E."/>
            <person name="Gellesch M."/>
            <person name="Goldberg J."/>
            <person name="Griggs A."/>
            <person name="Gujja S."/>
            <person name="Heilman E.R."/>
            <person name="Heiman D.I."/>
            <person name="Howarth C."/>
            <person name="Jen D."/>
            <person name="Larson L."/>
            <person name="Mehta T."/>
            <person name="Neiman D."/>
            <person name="Park D."/>
            <person name="Pearson M."/>
            <person name="Roberts A."/>
            <person name="Saif S."/>
            <person name="Shea T."/>
            <person name="Shenoy N."/>
            <person name="Sisk P."/>
            <person name="Stolte C."/>
            <person name="Sykes S."/>
            <person name="Walk T."/>
            <person name="White J."/>
            <person name="Yandava C."/>
            <person name="Haas B."/>
            <person name="Henn M.R."/>
            <person name="Nusbaum C."/>
            <person name="Birren B."/>
        </authorList>
    </citation>
    <scope>NUCLEOTIDE SEQUENCE [LARGE SCALE GENOMIC DNA]</scope>
    <source>
        <strain evidence="3">RAJ116</strain>
    </source>
</reference>
<evidence type="ECO:0000256" key="1">
    <source>
        <dbReference type="SAM" id="MobiDB-lite"/>
    </source>
</evidence>
<dbReference type="Proteomes" id="UP000054566">
    <property type="component" value="Unassembled WGS sequence"/>
</dbReference>
<dbReference type="OrthoDB" id="378159at2759"/>
<gene>
    <name evidence="2" type="ORF">PFLG_00672</name>
</gene>
<dbReference type="EMBL" id="GG663932">
    <property type="protein sequence ID" value="KNC35838.1"/>
    <property type="molecule type" value="Genomic_DNA"/>
</dbReference>
<name>A0A0L0CU60_PLAFA</name>
<feature type="compositionally biased region" description="Basic residues" evidence="1">
    <location>
        <begin position="754"/>
        <end position="768"/>
    </location>
</feature>
<sequence length="768" mass="95046">MKKHENKYIRIETLYDYYNDNIINICDNKIRKKKKKNHDKFILMLFYYHSNMLKDNKLYNIIFDVIRFFLYNNIITKRNAHNHITLIKIYELFILYKYKYKKILTFFFHDVEDEHIEKNNKNEEIDYIKNICDSDNYIELIHCHLFMLRLLYKCYMNKLKNKYVYEKINLQYIINYTFTILNCLLIKYSYNKNNVEVRRRVLFLFSEFLYINSKYYYKNILHFLEKYNIDNIIKSEKNIMKMNNLNGNDNNDNNYNDYYNNNYYMDEGIMNSFDENTSIDFKKTQNKRQHEDFLVNSLDKRRKKKNFLIKNEQEQNYKYDEYYNEPNNNYVLNNNSHMMYSPYQNSVHPSYHVHKNIEKKKNQNYDDKVYKDMEYEYNDVNKKNRSLCRNNIRNNNNIISNDSSINYEYDTYEERNINELNNNGYDNINKGSTSYYNNVDYFKEIYTKIYENINVAFSSFLKCYYKCFLILNLKLYENNMFKKNIIRKIKKIIYFNNSLYSMLYMKKLPCNKIYNFVLNEINYNLFNKDIFNDKSSFFKILKEDIIIYQVYKQNENYIKNIKVDCKNDYKCNMKENDIIDKKENMYKMSHRKYIGRKKNIIHISHDYLKNKQYHKNIIKNKQKNVYVEKKITNDEYIKYNNIYNKEEATNMFLLSSAHNKLDNKLEKYMKQQKRSKRNIKPERNILNNMYIDKIYIYRIIKQIQKNVNKNGVFKIHDNYLEQKLKMDMDKHYCYITNNNNNNNNKIYKHEKDKTKKKKQKKKQKKKLY</sequence>
<dbReference type="AlphaFoldDB" id="A0A0L0CU60"/>
<reference evidence="3" key="2">
    <citation type="submission" date="2015-07" db="EMBL/GenBank/DDBJ databases">
        <title>The genome sequence of Plasmodium falciparum RAJ116.</title>
        <authorList>
            <consortium name="The Broad Institute Genome Sequencing Platform"/>
            <person name="Volkman S.K."/>
            <person name="Neafsey D.E."/>
            <person name="Dash A.P."/>
            <person name="Chitnis C.E."/>
            <person name="Hartl D.L."/>
            <person name="Young S.K."/>
            <person name="Kodira C.D."/>
            <person name="Zeng Q."/>
            <person name="Koehrsen M."/>
            <person name="Godfrey P."/>
            <person name="Alvarado L."/>
            <person name="Berlin A."/>
            <person name="Borenstein D."/>
            <person name="Chen Z."/>
            <person name="Engels R."/>
            <person name="Freedman E."/>
            <person name="Gellesch M."/>
            <person name="Goldberg J."/>
            <person name="Griggs A."/>
            <person name="Gujja S."/>
            <person name="Heiman D."/>
            <person name="Hepburn T."/>
            <person name="Howarth C."/>
            <person name="Jen D."/>
            <person name="Larson L."/>
            <person name="Lewis B."/>
            <person name="Mehta T."/>
            <person name="Park D."/>
            <person name="Pearson M."/>
            <person name="Roberts A."/>
            <person name="Saif S."/>
            <person name="Shea T."/>
            <person name="Shenoy N."/>
            <person name="Sisk P."/>
            <person name="Stolte C."/>
            <person name="Sykes S."/>
            <person name="Walk T."/>
            <person name="White J."/>
            <person name="Yandava C."/>
            <person name="Wirth D.F."/>
            <person name="Nusbaum C."/>
            <person name="Birren B."/>
        </authorList>
    </citation>
    <scope>NUCLEOTIDE SEQUENCE [LARGE SCALE GENOMIC DNA]</scope>
    <source>
        <strain evidence="3">RAJ116</strain>
    </source>
</reference>
<accession>A0A0L0CU60</accession>
<organism evidence="2 3">
    <name type="scientific">Plasmodium falciparum RAJ116</name>
    <dbReference type="NCBI Taxonomy" id="580058"/>
    <lineage>
        <taxon>Eukaryota</taxon>
        <taxon>Sar</taxon>
        <taxon>Alveolata</taxon>
        <taxon>Apicomplexa</taxon>
        <taxon>Aconoidasida</taxon>
        <taxon>Haemosporida</taxon>
        <taxon>Plasmodiidae</taxon>
        <taxon>Plasmodium</taxon>
        <taxon>Plasmodium (Laverania)</taxon>
    </lineage>
</organism>